<proteinExistence type="predicted"/>
<name>A0A369N3V8_EGGLN</name>
<evidence type="ECO:0000313" key="1">
    <source>
        <dbReference type="EMBL" id="MVN32529.1"/>
    </source>
</evidence>
<dbReference type="Gene3D" id="3.80.10.10">
    <property type="entry name" value="Ribonuclease Inhibitor"/>
    <property type="match status" value="1"/>
</dbReference>
<accession>A0A369N3V8</accession>
<sequence length="398" mass="42744">MQSPQLLFARRCIDNFIHRKLSTANEEGICPLLSIVGLALILSMRSSCGDCGGCLPYLLWVTGASSCSPTDCSTGGAKMNLVSAVCPSCGAQIQIPPDQDRAFCSYCGNQIVVKTEIADKVKIDGVVKIQSADFIIEAGALKEYHGAGTDVVIPDNVTNISGAFRKTSITTITLPEELQVLSGAFDSCSSLRAVNLPERLQDISYSFFGCESLKSITLPDGLENLKGSFGYSGLERVTIPSGIGTIGGNDLDDGCFSGCDSLAEVVIEEGVSCIGTNCFSHCSSLEEVIIPASVTKIGNFAFQECKNLSDVTILGSNTKLEMSAFRHCPSLTTVNAPTSVLKNIFRDYGKPEWRPFYDTPWYDTRGKEERKALGICEHCGGNIKGVLVKKCSHCGRKY</sequence>
<evidence type="ECO:0000313" key="2">
    <source>
        <dbReference type="Proteomes" id="UP000436429"/>
    </source>
</evidence>
<dbReference type="PANTHER" id="PTHR45661:SF3">
    <property type="entry name" value="IG-LIKE DOMAIN-CONTAINING PROTEIN"/>
    <property type="match status" value="1"/>
</dbReference>
<dbReference type="PANTHER" id="PTHR45661">
    <property type="entry name" value="SURFACE ANTIGEN"/>
    <property type="match status" value="1"/>
</dbReference>
<dbReference type="EMBL" id="WPOM01000007">
    <property type="protein sequence ID" value="MVN32529.1"/>
    <property type="molecule type" value="Genomic_DNA"/>
</dbReference>
<protein>
    <submittedName>
        <fullName evidence="1">Leucine-rich repeat protein</fullName>
    </submittedName>
</protein>
<dbReference type="Gene3D" id="2.20.28.30">
    <property type="entry name" value="RNA polymerase ii, chain L"/>
    <property type="match status" value="1"/>
</dbReference>
<dbReference type="InterPro" id="IPR053139">
    <property type="entry name" value="Surface_bspA-like"/>
</dbReference>
<organism evidence="1 2">
    <name type="scientific">Eggerthella lenta</name>
    <name type="common">Eubacterium lentum</name>
    <dbReference type="NCBI Taxonomy" id="84112"/>
    <lineage>
        <taxon>Bacteria</taxon>
        <taxon>Bacillati</taxon>
        <taxon>Actinomycetota</taxon>
        <taxon>Coriobacteriia</taxon>
        <taxon>Eggerthellales</taxon>
        <taxon>Eggerthellaceae</taxon>
        <taxon>Eggerthella</taxon>
    </lineage>
</organism>
<dbReference type="InterPro" id="IPR032675">
    <property type="entry name" value="LRR_dom_sf"/>
</dbReference>
<dbReference type="AlphaFoldDB" id="A0A369N3V8"/>
<dbReference type="SUPFAM" id="SSF52058">
    <property type="entry name" value="L domain-like"/>
    <property type="match status" value="1"/>
</dbReference>
<comment type="caution">
    <text evidence="1">The sequence shown here is derived from an EMBL/GenBank/DDBJ whole genome shotgun (WGS) entry which is preliminary data.</text>
</comment>
<reference evidence="1 2" key="1">
    <citation type="submission" date="2019-11" db="EMBL/GenBank/DDBJ databases">
        <title>Whole genome shotgun sequencing (WGS) data from Adlercreutzia equolifaciens ResAG-91, Eggerthella lenta MRI-F36, MRI-F37, MRI-F40, ResAG-49, ResAG-88, ResAG-121, ResAG-145, and Gordonibacter sp. ResAG-5, ResAG-26, ResAG-43, ResAG-50, ResAG-59.</title>
        <authorList>
            <person name="Stoll D.A."/>
            <person name="Danylec N."/>
            <person name="Franz C.M.A.P."/>
            <person name="Huch M."/>
        </authorList>
    </citation>
    <scope>NUCLEOTIDE SEQUENCE [LARGE SCALE GENOMIC DNA]</scope>
    <source>
        <strain evidence="1 2">ResAG-88</strain>
    </source>
</reference>
<gene>
    <name evidence="1" type="ORF">GO726_05025</name>
</gene>
<dbReference type="Pfam" id="PF13306">
    <property type="entry name" value="LRR_5"/>
    <property type="match status" value="1"/>
</dbReference>
<dbReference type="Proteomes" id="UP000436429">
    <property type="component" value="Unassembled WGS sequence"/>
</dbReference>
<dbReference type="InterPro" id="IPR026906">
    <property type="entry name" value="LRR_5"/>
</dbReference>